<name>A0AAW0E8Z5_9AGAR</name>
<evidence type="ECO:0000256" key="1">
    <source>
        <dbReference type="SAM" id="MobiDB-lite"/>
    </source>
</evidence>
<dbReference type="GO" id="GO:1990423">
    <property type="term" value="C:RZZ complex"/>
    <property type="evidence" value="ECO:0007669"/>
    <property type="project" value="TreeGrafter"/>
</dbReference>
<feature type="compositionally biased region" description="Acidic residues" evidence="1">
    <location>
        <begin position="419"/>
        <end position="435"/>
    </location>
</feature>
<dbReference type="PANTHER" id="PTHR12205">
    <property type="entry name" value="CENTROMERE/KINETOCHORE PROTEIN ZW10"/>
    <property type="match status" value="1"/>
</dbReference>
<dbReference type="PANTHER" id="PTHR12205:SF0">
    <property type="entry name" value="CENTROMERE_KINETOCHORE PROTEIN ZW10 HOMOLOG"/>
    <property type="match status" value="1"/>
</dbReference>
<organism evidence="3 4">
    <name type="scientific">Paramarasmius palmivorus</name>
    <dbReference type="NCBI Taxonomy" id="297713"/>
    <lineage>
        <taxon>Eukaryota</taxon>
        <taxon>Fungi</taxon>
        <taxon>Dikarya</taxon>
        <taxon>Basidiomycota</taxon>
        <taxon>Agaricomycotina</taxon>
        <taxon>Agaricomycetes</taxon>
        <taxon>Agaricomycetidae</taxon>
        <taxon>Agaricales</taxon>
        <taxon>Marasmiineae</taxon>
        <taxon>Marasmiaceae</taxon>
        <taxon>Paramarasmius</taxon>
    </lineage>
</organism>
<dbReference type="Proteomes" id="UP001383192">
    <property type="component" value="Unassembled WGS sequence"/>
</dbReference>
<evidence type="ECO:0000313" key="3">
    <source>
        <dbReference type="EMBL" id="KAK7061029.1"/>
    </source>
</evidence>
<feature type="compositionally biased region" description="Acidic residues" evidence="1">
    <location>
        <begin position="494"/>
        <end position="517"/>
    </location>
</feature>
<protein>
    <submittedName>
        <fullName evidence="3">Ribosome biogenesis protein ytm1</fullName>
    </submittedName>
</protein>
<evidence type="ECO:0000259" key="2">
    <source>
        <dbReference type="Pfam" id="PF22766"/>
    </source>
</evidence>
<accession>A0AAW0E8Z5</accession>
<evidence type="ECO:0000313" key="4">
    <source>
        <dbReference type="Proteomes" id="UP001383192"/>
    </source>
</evidence>
<dbReference type="GO" id="GO:0006888">
    <property type="term" value="P:endoplasmic reticulum to Golgi vesicle-mediated transport"/>
    <property type="evidence" value="ECO:0007669"/>
    <property type="project" value="TreeGrafter"/>
</dbReference>
<dbReference type="InterPro" id="IPR046362">
    <property type="entry name" value="Zw10/DSL1_C_sf"/>
</dbReference>
<dbReference type="EMBL" id="JAYKXP010000002">
    <property type="protein sequence ID" value="KAK7061029.1"/>
    <property type="molecule type" value="Genomic_DNA"/>
</dbReference>
<proteinExistence type="predicted"/>
<dbReference type="InterPro" id="IPR055148">
    <property type="entry name" value="ZW10_C_2"/>
</dbReference>
<reference evidence="3 4" key="1">
    <citation type="submission" date="2024-01" db="EMBL/GenBank/DDBJ databases">
        <title>A draft genome for a cacao thread blight-causing isolate of Paramarasmius palmivorus.</title>
        <authorList>
            <person name="Baruah I.K."/>
            <person name="Bukari Y."/>
            <person name="Amoako-Attah I."/>
            <person name="Meinhardt L.W."/>
            <person name="Bailey B.A."/>
            <person name="Cohen S.P."/>
        </authorList>
    </citation>
    <scope>NUCLEOTIDE SEQUENCE [LARGE SCALE GENOMIC DNA]</scope>
    <source>
        <strain evidence="3 4">GH-12</strain>
    </source>
</reference>
<sequence>MAFPIPAHLPRKPETQDVTSKILSRMDEATSKTLNASLAKSWLDELDTTIRDTKERIHDRMHADYPQFERELESSITIQKRLKTLKSNVDDLQSSINSPEKGLVPTLLRALTAHSTLAKEAASARVRYEALSHLSKAHAEYQRLLSLSESGNLPKAVEHCEVISKLLQEMPQPVDQTKAMADLKRKFFATKARTEEQLSDAYSRSVLISGHEVAIHSTTQVRQTETTLSIKDILHSLSSVSLSTHLSTLRRDLTTHCIDGLLKQPTSLVTSSEAETHKIQCFPAPPNDEVLSSRLDNLATVLDFLSTNIFSNLPAPQDVMFPRSLTKAVTGSILNSLLIPSLPSSFEQLPSYLTLVQAAVSFEEKYVVGLLGNDVNDRPVKQWANVAANGTSKPENPRDVFSVEVEIPREEPSAVVPVQEEDTEEPPAKEEEEAWGFDSDSQDDKGDSADSTEVDSGWGFDDDVEEDTTQTSTNSAKPDKKVEEPDPGDAWGWNDDDDNATPDSGEATDESAWDDPWGDSSGISEPVEIRPPPAPSIKPAKVATRLERLANKGKKNLNGSSSSISSPEIIPPQSPSPPLSMSPPVPVPKASPKKTESSSEPGSIVSRTAVSVLDLYRSLYPVVFSAHLESLEGPIRYSNNCLFLSQEVERLKRDIPTALQGDFSDCQHHFKVIGDSWFTDAIDKHRLSIDTIISEGASGFTDTGEQDRYDDCEAALNRVLKEIRMISQRWKGLLTKSKYYMAIGLLTDAALSRIMQDILELSDIPEVESHKLSELCRILHALEGLFVEDYDQPSFVGAYVSSWFKYSYLSELLEASLVDITYLFETGALVDFQVEELVRLVKALFADTPMRTNTINKILGGHPVTSGA</sequence>
<dbReference type="GO" id="GO:0005737">
    <property type="term" value="C:cytoplasm"/>
    <property type="evidence" value="ECO:0007669"/>
    <property type="project" value="GOC"/>
</dbReference>
<feature type="compositionally biased region" description="Pro residues" evidence="1">
    <location>
        <begin position="569"/>
        <end position="589"/>
    </location>
</feature>
<dbReference type="AlphaFoldDB" id="A0AAW0E8Z5"/>
<dbReference type="Pfam" id="PF22766">
    <property type="entry name" value="ZW10_C2"/>
    <property type="match status" value="1"/>
</dbReference>
<dbReference type="Gene3D" id="1.10.357.150">
    <property type="match status" value="1"/>
</dbReference>
<feature type="domain" description="ZW10 C-terminal helical" evidence="2">
    <location>
        <begin position="715"/>
        <end position="858"/>
    </location>
</feature>
<gene>
    <name evidence="3" type="primary">YTM1_1</name>
    <name evidence="3" type="ORF">VNI00_000764</name>
</gene>
<feature type="region of interest" description="Disordered" evidence="1">
    <location>
        <begin position="407"/>
        <end position="603"/>
    </location>
</feature>
<keyword evidence="4" id="KW-1185">Reference proteome</keyword>
<comment type="caution">
    <text evidence="3">The sequence shown here is derived from an EMBL/GenBank/DDBJ whole genome shotgun (WGS) entry which is preliminary data.</text>
</comment>
<dbReference type="GO" id="GO:0007094">
    <property type="term" value="P:mitotic spindle assembly checkpoint signaling"/>
    <property type="evidence" value="ECO:0007669"/>
    <property type="project" value="TreeGrafter"/>
</dbReference>